<organism evidence="11 12">
    <name type="scientific">Brachionus plicatilis</name>
    <name type="common">Marine rotifer</name>
    <name type="synonym">Brachionus muelleri</name>
    <dbReference type="NCBI Taxonomy" id="10195"/>
    <lineage>
        <taxon>Eukaryota</taxon>
        <taxon>Metazoa</taxon>
        <taxon>Spiralia</taxon>
        <taxon>Gnathifera</taxon>
        <taxon>Rotifera</taxon>
        <taxon>Eurotatoria</taxon>
        <taxon>Monogononta</taxon>
        <taxon>Pseudotrocha</taxon>
        <taxon>Ploima</taxon>
        <taxon>Brachionidae</taxon>
        <taxon>Brachionus</taxon>
    </lineage>
</organism>
<dbReference type="GO" id="GO:0008270">
    <property type="term" value="F:zinc ion binding"/>
    <property type="evidence" value="ECO:0007669"/>
    <property type="project" value="UniProtKB-KW"/>
</dbReference>
<evidence type="ECO:0000256" key="6">
    <source>
        <dbReference type="ARBA" id="ARBA00023163"/>
    </source>
</evidence>
<dbReference type="Pfam" id="PF00105">
    <property type="entry name" value="zf-C4"/>
    <property type="match status" value="1"/>
</dbReference>
<evidence type="ECO:0000313" key="12">
    <source>
        <dbReference type="Proteomes" id="UP000276133"/>
    </source>
</evidence>
<evidence type="ECO:0000259" key="10">
    <source>
        <dbReference type="Pfam" id="PF00105"/>
    </source>
</evidence>
<evidence type="ECO:0000256" key="9">
    <source>
        <dbReference type="SAM" id="MobiDB-lite"/>
    </source>
</evidence>
<dbReference type="EMBL" id="REGN01006148">
    <property type="protein sequence ID" value="RNA10624.1"/>
    <property type="molecule type" value="Genomic_DNA"/>
</dbReference>
<dbReference type="InterPro" id="IPR001628">
    <property type="entry name" value="Znf_hrmn_rcpt"/>
</dbReference>
<feature type="region of interest" description="Disordered" evidence="9">
    <location>
        <begin position="1"/>
        <end position="32"/>
    </location>
</feature>
<evidence type="ECO:0000256" key="2">
    <source>
        <dbReference type="ARBA" id="ARBA00022771"/>
    </source>
</evidence>
<keyword evidence="8" id="KW-0539">Nucleus</keyword>
<keyword evidence="12" id="KW-1185">Reference proteome</keyword>
<keyword evidence="4" id="KW-0805">Transcription regulation</keyword>
<dbReference type="Proteomes" id="UP000276133">
    <property type="component" value="Unassembled WGS sequence"/>
</dbReference>
<name>A0A3M7QHK7_BRAPC</name>
<dbReference type="AlphaFoldDB" id="A0A3M7QHK7"/>
<comment type="caution">
    <text evidence="11">The sequence shown here is derived from an EMBL/GenBank/DDBJ whole genome shotgun (WGS) entry which is preliminary data.</text>
</comment>
<dbReference type="InterPro" id="IPR013088">
    <property type="entry name" value="Znf_NHR/GATA"/>
</dbReference>
<evidence type="ECO:0000256" key="4">
    <source>
        <dbReference type="ARBA" id="ARBA00023015"/>
    </source>
</evidence>
<evidence type="ECO:0000256" key="8">
    <source>
        <dbReference type="ARBA" id="ARBA00023242"/>
    </source>
</evidence>
<protein>
    <recommendedName>
        <fullName evidence="10">Nuclear receptor domain-containing protein</fullName>
    </recommendedName>
</protein>
<keyword evidence="6" id="KW-0804">Transcription</keyword>
<keyword evidence="7" id="KW-0675">Receptor</keyword>
<accession>A0A3M7QHK7</accession>
<dbReference type="Gene3D" id="3.30.50.10">
    <property type="entry name" value="Erythroid Transcription Factor GATA-1, subunit A"/>
    <property type="match status" value="1"/>
</dbReference>
<evidence type="ECO:0000313" key="11">
    <source>
        <dbReference type="EMBL" id="RNA10624.1"/>
    </source>
</evidence>
<evidence type="ECO:0000256" key="7">
    <source>
        <dbReference type="ARBA" id="ARBA00023170"/>
    </source>
</evidence>
<feature type="domain" description="Nuclear receptor" evidence="10">
    <location>
        <begin position="88"/>
        <end position="113"/>
    </location>
</feature>
<keyword evidence="2" id="KW-0863">Zinc-finger</keyword>
<keyword evidence="5" id="KW-0238">DNA-binding</keyword>
<evidence type="ECO:0000256" key="5">
    <source>
        <dbReference type="ARBA" id="ARBA00023125"/>
    </source>
</evidence>
<proteinExistence type="predicted"/>
<evidence type="ECO:0000256" key="3">
    <source>
        <dbReference type="ARBA" id="ARBA00022833"/>
    </source>
</evidence>
<reference evidence="11 12" key="1">
    <citation type="journal article" date="2018" name="Sci. Rep.">
        <title>Genomic signatures of local adaptation to the degree of environmental predictability in rotifers.</title>
        <authorList>
            <person name="Franch-Gras L."/>
            <person name="Hahn C."/>
            <person name="Garcia-Roger E.M."/>
            <person name="Carmona M.J."/>
            <person name="Serra M."/>
            <person name="Gomez A."/>
        </authorList>
    </citation>
    <scope>NUCLEOTIDE SEQUENCE [LARGE SCALE GENOMIC DNA]</scope>
    <source>
        <strain evidence="11">HYR1</strain>
    </source>
</reference>
<dbReference type="GO" id="GO:0003700">
    <property type="term" value="F:DNA-binding transcription factor activity"/>
    <property type="evidence" value="ECO:0007669"/>
    <property type="project" value="InterPro"/>
</dbReference>
<sequence length="113" mass="12793">MSSASEPRGRGRGRPSGCERGRVRGNTIKNSSSFETISVQNQPGILTRNQRRQLETNDLATEANNSNRSQYAEITFLLKLLYQQFKKTLVCGDRFKGIHYGVSRCGRCKSFFK</sequence>
<dbReference type="SUPFAM" id="SSF57716">
    <property type="entry name" value="Glucocorticoid receptor-like (DNA-binding domain)"/>
    <property type="match status" value="1"/>
</dbReference>
<gene>
    <name evidence="11" type="ORF">BpHYR1_038119</name>
</gene>
<evidence type="ECO:0000256" key="1">
    <source>
        <dbReference type="ARBA" id="ARBA00022723"/>
    </source>
</evidence>
<keyword evidence="3" id="KW-0862">Zinc</keyword>
<dbReference type="GO" id="GO:0043565">
    <property type="term" value="F:sequence-specific DNA binding"/>
    <property type="evidence" value="ECO:0007669"/>
    <property type="project" value="InterPro"/>
</dbReference>
<keyword evidence="1" id="KW-0479">Metal-binding</keyword>